<dbReference type="Pfam" id="PF02807">
    <property type="entry name" value="ATP-gua_PtransN"/>
    <property type="match status" value="1"/>
</dbReference>
<evidence type="ECO:0000313" key="12">
    <source>
        <dbReference type="EMBL" id="EGD76942.1"/>
    </source>
</evidence>
<dbReference type="PROSITE" id="PS00112">
    <property type="entry name" value="PHOSPHAGEN_KINASE"/>
    <property type="match status" value="1"/>
</dbReference>
<dbReference type="GO" id="GO:0046314">
    <property type="term" value="P:phosphocreatine biosynthetic process"/>
    <property type="evidence" value="ECO:0007669"/>
    <property type="project" value="InterPro"/>
</dbReference>
<feature type="region of interest" description="Disordered" evidence="9">
    <location>
        <begin position="1"/>
        <end position="77"/>
    </location>
</feature>
<feature type="binding site" evidence="7">
    <location>
        <position position="304"/>
    </location>
    <ligand>
        <name>ATP</name>
        <dbReference type="ChEBI" id="CHEBI:30616"/>
    </ligand>
</feature>
<feature type="compositionally biased region" description="Low complexity" evidence="9">
    <location>
        <begin position="34"/>
        <end position="44"/>
    </location>
</feature>
<dbReference type="GeneID" id="16071343"/>
<dbReference type="EMBL" id="GL832976">
    <property type="protein sequence ID" value="EGD76942.1"/>
    <property type="molecule type" value="Genomic_DNA"/>
</dbReference>
<dbReference type="PANTHER" id="PTHR11547:SF64">
    <property type="entry name" value="CHROMOSOME UNDETERMINED SCAFFOLD_51, WHOLE GENOME SHOTGUN SEQUENCE"/>
    <property type="match status" value="1"/>
</dbReference>
<proteinExistence type="inferred from homology"/>
<dbReference type="InterPro" id="IPR000749">
    <property type="entry name" value="ATP-guanido_PTrfase"/>
</dbReference>
<evidence type="ECO:0000256" key="9">
    <source>
        <dbReference type="SAM" id="MobiDB-lite"/>
    </source>
</evidence>
<dbReference type="OMA" id="YHGQEEN"/>
<keyword evidence="2 7" id="KW-0808">Transferase</keyword>
<dbReference type="InterPro" id="IPR022413">
    <property type="entry name" value="ATP-guanido_PTrfase_N"/>
</dbReference>
<evidence type="ECO:0000256" key="2">
    <source>
        <dbReference type="ARBA" id="ARBA00022679"/>
    </source>
</evidence>
<dbReference type="RefSeq" id="XP_004990782.1">
    <property type="nucleotide sequence ID" value="XM_004990725.1"/>
</dbReference>
<evidence type="ECO:0000259" key="11">
    <source>
        <dbReference type="PROSITE" id="PS51510"/>
    </source>
</evidence>
<evidence type="ECO:0000256" key="4">
    <source>
        <dbReference type="ARBA" id="ARBA00022777"/>
    </source>
</evidence>
<evidence type="ECO:0000256" key="7">
    <source>
        <dbReference type="PROSITE-ProRule" id="PRU00843"/>
    </source>
</evidence>
<dbReference type="PANTHER" id="PTHR11547">
    <property type="entry name" value="ARGININE OR CREATINE KINASE"/>
    <property type="match status" value="1"/>
</dbReference>
<reference evidence="12" key="1">
    <citation type="submission" date="2009-08" db="EMBL/GenBank/DDBJ databases">
        <title>Annotation of Salpingoeca rosetta.</title>
        <authorList>
            <consortium name="The Broad Institute Genome Sequencing Platform"/>
            <person name="Russ C."/>
            <person name="Cuomo C."/>
            <person name="Burger G."/>
            <person name="Gray M.W."/>
            <person name="Holland P.W.H."/>
            <person name="King N."/>
            <person name="Lang F.B.F."/>
            <person name="Roger A.J."/>
            <person name="Ruiz-Trillo I."/>
            <person name="Young S.K."/>
            <person name="Zeng Q."/>
            <person name="Gargeya S."/>
            <person name="Alvarado L."/>
            <person name="Berlin A."/>
            <person name="Chapman S.B."/>
            <person name="Chen Z."/>
            <person name="Freedman E."/>
            <person name="Gellesch M."/>
            <person name="Goldberg J."/>
            <person name="Griggs A."/>
            <person name="Gujja S."/>
            <person name="Heilman E."/>
            <person name="Heiman D."/>
            <person name="Howarth C."/>
            <person name="Mehta T."/>
            <person name="Neiman D."/>
            <person name="Pearson M."/>
            <person name="Roberts A."/>
            <person name="Saif S."/>
            <person name="Shea T."/>
            <person name="Shenoy N."/>
            <person name="Sisk P."/>
            <person name="Stolte C."/>
            <person name="Sykes S."/>
            <person name="White J."/>
            <person name="Yandava C."/>
            <person name="Haas B."/>
            <person name="Nusbaum C."/>
            <person name="Birren B."/>
        </authorList>
    </citation>
    <scope>NUCLEOTIDE SEQUENCE [LARGE SCALE GENOMIC DNA]</scope>
    <source>
        <strain evidence="12">ATCC 50818</strain>
    </source>
</reference>
<protein>
    <submittedName>
        <fullName evidence="12">Arginine kinase</fullName>
    </submittedName>
</protein>
<dbReference type="Pfam" id="PF00217">
    <property type="entry name" value="ATP-gua_Ptrans"/>
    <property type="match status" value="1"/>
</dbReference>
<dbReference type="AlphaFoldDB" id="F2UIZ4"/>
<dbReference type="OrthoDB" id="430219at2759"/>
<dbReference type="Proteomes" id="UP000007799">
    <property type="component" value="Unassembled WGS sequence"/>
</dbReference>
<evidence type="ECO:0000256" key="3">
    <source>
        <dbReference type="ARBA" id="ARBA00022741"/>
    </source>
</evidence>
<dbReference type="STRING" id="946362.F2UIZ4"/>
<dbReference type="InterPro" id="IPR036802">
    <property type="entry name" value="ATP-guanido_PTrfase_N_sf"/>
</dbReference>
<accession>F2UIZ4</accession>
<evidence type="ECO:0000256" key="8">
    <source>
        <dbReference type="RuleBase" id="RU000505"/>
    </source>
</evidence>
<feature type="binding site" evidence="7">
    <location>
        <position position="258"/>
    </location>
    <ligand>
        <name>ATP</name>
        <dbReference type="ChEBI" id="CHEBI:30616"/>
    </ligand>
</feature>
<feature type="binding site" evidence="7">
    <location>
        <begin position="388"/>
        <end position="393"/>
    </location>
    <ligand>
        <name>ATP</name>
        <dbReference type="ChEBI" id="CHEBI:30616"/>
    </ligand>
</feature>
<evidence type="ECO:0000259" key="10">
    <source>
        <dbReference type="PROSITE" id="PS51509"/>
    </source>
</evidence>
<dbReference type="KEGG" id="sre:PTSG_07283"/>
<evidence type="ECO:0000256" key="1">
    <source>
        <dbReference type="ARBA" id="ARBA00006798"/>
    </source>
</evidence>
<dbReference type="GO" id="GO:0004111">
    <property type="term" value="F:creatine kinase activity"/>
    <property type="evidence" value="ECO:0007669"/>
    <property type="project" value="InterPro"/>
</dbReference>
<dbReference type="CDD" id="cd07931">
    <property type="entry name" value="eukaryotic_phosphagen_kinases"/>
    <property type="match status" value="1"/>
</dbReference>
<feature type="binding site" evidence="7">
    <location>
        <begin position="357"/>
        <end position="361"/>
    </location>
    <ligand>
        <name>ATP</name>
        <dbReference type="ChEBI" id="CHEBI:30616"/>
    </ligand>
</feature>
<feature type="domain" description="Phosphagen kinase C-terminal" evidence="11">
    <location>
        <begin position="185"/>
        <end position="436"/>
    </location>
</feature>
<sequence>MGNACAKQSGESTTAHQAPKQEDKVEQPLKQEEQASAAPASAPEPAEPTPAEPAAAKEKEDATEGGADLSSDEGVVSTVEKIRKEQPENRMAKHFDAGYFQGLGDAEKKALVQCCRSGLENPDSSMGCYAMQPADYDRFKPFFSKVIADYHGVAEDAKHVNSWDLSGVEGLPEGGKLDLAALGLPALSMRVRVGRNLADFPLPGAMTQEDRVSLEKKMCEAFEKLKAMPEYGGGYNSLTPGHPDKISDEEYKQLVADHIMFKDMAADPYLASAGIASDWPYGRGCYVSEDRGFVIWVGEEDHLRIMCMKKGTVLNDVFDRLKTALDVVSGIEGLSFAMSPDYGVVTSCPTNLGTGMRASVHIGLPKLTADGTDAKAKEVCKPLGLSVRGIGGEHTPIGEGGVCDISPRARFCITEAEIICALYKGIKLLKEKEDEA</sequence>
<feature type="compositionally biased region" description="Basic and acidic residues" evidence="9">
    <location>
        <begin position="19"/>
        <end position="33"/>
    </location>
</feature>
<evidence type="ECO:0000313" key="13">
    <source>
        <dbReference type="Proteomes" id="UP000007799"/>
    </source>
</evidence>
<dbReference type="GO" id="GO:0005524">
    <property type="term" value="F:ATP binding"/>
    <property type="evidence" value="ECO:0007669"/>
    <property type="project" value="UniProtKB-UniRule"/>
</dbReference>
<keyword evidence="13" id="KW-1185">Reference proteome</keyword>
<dbReference type="FunFam" id="3.30.590.10:FF:000006">
    <property type="entry name" value="Arginine kinase 1"/>
    <property type="match status" value="1"/>
</dbReference>
<keyword evidence="4 7" id="KW-0418">Kinase</keyword>
<organism evidence="13">
    <name type="scientific">Salpingoeca rosetta (strain ATCC 50818 / BSB-021)</name>
    <dbReference type="NCBI Taxonomy" id="946362"/>
    <lineage>
        <taxon>Eukaryota</taxon>
        <taxon>Choanoflagellata</taxon>
        <taxon>Craspedida</taxon>
        <taxon>Salpingoecidae</taxon>
        <taxon>Salpingoeca</taxon>
    </lineage>
</organism>
<feature type="domain" description="Phosphagen kinase N-terminal" evidence="10">
    <location>
        <begin position="71"/>
        <end position="152"/>
    </location>
</feature>
<dbReference type="InterPro" id="IPR022414">
    <property type="entry name" value="ATP-guanido_PTrfase_cat"/>
</dbReference>
<dbReference type="PROSITE" id="PS51510">
    <property type="entry name" value="PHOSPHAGEN_KINASE_C"/>
    <property type="match status" value="1"/>
</dbReference>
<gene>
    <name evidence="12" type="ORF">PTSG_07283</name>
</gene>
<keyword evidence="3 7" id="KW-0547">Nucleotide-binding</keyword>
<name>F2UIZ4_SALR5</name>
<dbReference type="Gene3D" id="1.10.135.10">
    <property type="entry name" value="ATP:guanido phosphotransferase, N-terminal domain"/>
    <property type="match status" value="1"/>
</dbReference>
<dbReference type="SUPFAM" id="SSF55931">
    <property type="entry name" value="Glutamine synthetase/guanido kinase"/>
    <property type="match status" value="1"/>
</dbReference>
<keyword evidence="5 7" id="KW-0067">ATP-binding</keyword>
<dbReference type="InterPro" id="IPR022415">
    <property type="entry name" value="ATP-guanido_PTrfase_AS"/>
</dbReference>
<dbReference type="Gene3D" id="3.30.590.10">
    <property type="entry name" value="Glutamine synthetase/guanido kinase, catalytic domain"/>
    <property type="match status" value="1"/>
</dbReference>
<feature type="binding site" evidence="7">
    <location>
        <begin position="188"/>
        <end position="192"/>
    </location>
    <ligand>
        <name>ATP</name>
        <dbReference type="ChEBI" id="CHEBI:30616"/>
    </ligand>
</feature>
<evidence type="ECO:0000256" key="5">
    <source>
        <dbReference type="ARBA" id="ARBA00022840"/>
    </source>
</evidence>
<dbReference type="GO" id="GO:0005615">
    <property type="term" value="C:extracellular space"/>
    <property type="evidence" value="ECO:0007669"/>
    <property type="project" value="TreeGrafter"/>
</dbReference>
<dbReference type="InterPro" id="IPR014746">
    <property type="entry name" value="Gln_synth/guanido_kin_cat_dom"/>
</dbReference>
<dbReference type="PROSITE" id="PS51509">
    <property type="entry name" value="PHOSPHAGEN_KINASE_N"/>
    <property type="match status" value="1"/>
</dbReference>
<dbReference type="SUPFAM" id="SSF48034">
    <property type="entry name" value="Guanido kinase N-terminal domain"/>
    <property type="match status" value="1"/>
</dbReference>
<comment type="similarity">
    <text evidence="1 6 8">Belongs to the ATP:guanido phosphotransferase family.</text>
</comment>
<dbReference type="eggNOG" id="KOG3581">
    <property type="taxonomic scope" value="Eukaryota"/>
</dbReference>
<evidence type="ECO:0000256" key="6">
    <source>
        <dbReference type="PROSITE-ProRule" id="PRU00842"/>
    </source>
</evidence>
<dbReference type="InParanoid" id="F2UIZ4"/>